<organism evidence="1 2">
    <name type="scientific">Colletotrichum lupini</name>
    <dbReference type="NCBI Taxonomy" id="145971"/>
    <lineage>
        <taxon>Eukaryota</taxon>
        <taxon>Fungi</taxon>
        <taxon>Dikarya</taxon>
        <taxon>Ascomycota</taxon>
        <taxon>Pezizomycotina</taxon>
        <taxon>Sordariomycetes</taxon>
        <taxon>Hypocreomycetidae</taxon>
        <taxon>Glomerellales</taxon>
        <taxon>Glomerellaceae</taxon>
        <taxon>Colletotrichum</taxon>
        <taxon>Colletotrichum acutatum species complex</taxon>
    </lineage>
</organism>
<evidence type="ECO:0000313" key="1">
    <source>
        <dbReference type="EMBL" id="UQC79151.1"/>
    </source>
</evidence>
<dbReference type="AlphaFoldDB" id="A0A9Q8SLQ0"/>
<dbReference type="KEGG" id="clup:CLUP02_04630"/>
<reference evidence="1" key="1">
    <citation type="journal article" date="2021" name="Mol. Plant Microbe Interact.">
        <title>Complete Genome Sequence of the Plant-Pathogenic Fungus Colletotrichum lupini.</title>
        <authorList>
            <person name="Baroncelli R."/>
            <person name="Pensec F."/>
            <person name="Da Lio D."/>
            <person name="Boufleur T."/>
            <person name="Vicente I."/>
            <person name="Sarrocco S."/>
            <person name="Picot A."/>
            <person name="Baraldi E."/>
            <person name="Sukno S."/>
            <person name="Thon M."/>
            <person name="Le Floch G."/>
        </authorList>
    </citation>
    <scope>NUCLEOTIDE SEQUENCE</scope>
    <source>
        <strain evidence="1">IMI 504893</strain>
    </source>
</reference>
<accession>A0A9Q8SLQ0</accession>
<keyword evidence="2" id="KW-1185">Reference proteome</keyword>
<name>A0A9Q8SLQ0_9PEZI</name>
<sequence>MSESVYLDKGGHGIPDREEDRGFTAVQGGVLVGCRRLTIATACRGYSSPVPPQRGELRQMDDHVKVLGWIWFHLRYTENYSAGIFRILGCGEWGLRKNTSVAQQDVHVGDNESGIANSTLLGLRDLVNIGPRPSLPRCHDRADMAVSGSFLSMLHTGNMKEACRRGSQDSGCVGLQVLDRSVVEWCPCMSSWIHAGWNFDSWNQIEMTLILRIEKTGSVIIAPVLPGENWATVCLCLYAEETILVLAEEIQNDCTEGHRIYELSSMRVLELAQEEMTTCMPYGRTVGPLFSHVSSNFEFLPVFKRYSLMGHQTGLSIRLEKIDMGIGHVAAGRPSPGALICVTLVRTILAGTAGLLNLPGKRWPAQRETSAAWVLRPVITAVPKISSTQMVPIQIEIRSLPSPTQMRETDWNSRCAYRAGTTPTARETKQDVLWIIVQRRTPNAANVWAEPLPRVLLLETTQSKNKLAEYLDPVAIELSTVAGAGEHSFHSENISVTKQVTDFWTL</sequence>
<proteinExistence type="predicted"/>
<protein>
    <submittedName>
        <fullName evidence="1">Uncharacterized protein</fullName>
    </submittedName>
</protein>
<dbReference type="Proteomes" id="UP000830671">
    <property type="component" value="Chromosome 2"/>
</dbReference>
<dbReference type="GeneID" id="73338651"/>
<dbReference type="RefSeq" id="XP_049140784.1">
    <property type="nucleotide sequence ID" value="XM_049283641.1"/>
</dbReference>
<dbReference type="EMBL" id="CP019474">
    <property type="protein sequence ID" value="UQC79151.1"/>
    <property type="molecule type" value="Genomic_DNA"/>
</dbReference>
<gene>
    <name evidence="1" type="ORF">CLUP02_04630</name>
</gene>
<evidence type="ECO:0000313" key="2">
    <source>
        <dbReference type="Proteomes" id="UP000830671"/>
    </source>
</evidence>